<evidence type="ECO:0000313" key="3">
    <source>
        <dbReference type="EMBL" id="KAK7114874.1"/>
    </source>
</evidence>
<dbReference type="AlphaFoldDB" id="A0AAN9GNJ1"/>
<name>A0AAN9GNJ1_9CAEN</name>
<protein>
    <submittedName>
        <fullName evidence="3">Uncharacterized protein</fullName>
    </submittedName>
</protein>
<evidence type="ECO:0000256" key="1">
    <source>
        <dbReference type="ARBA" id="ARBA00004906"/>
    </source>
</evidence>
<proteinExistence type="predicted"/>
<reference evidence="3 4" key="1">
    <citation type="submission" date="2024-02" db="EMBL/GenBank/DDBJ databases">
        <title>Chromosome-scale genome assembly of the rough periwinkle Littorina saxatilis.</title>
        <authorList>
            <person name="De Jode A."/>
            <person name="Faria R."/>
            <person name="Formenti G."/>
            <person name="Sims Y."/>
            <person name="Smith T.P."/>
            <person name="Tracey A."/>
            <person name="Wood J.M.D."/>
            <person name="Zagrodzka Z.B."/>
            <person name="Johannesson K."/>
            <person name="Butlin R.K."/>
            <person name="Leder E.H."/>
        </authorList>
    </citation>
    <scope>NUCLEOTIDE SEQUENCE [LARGE SCALE GENOMIC DNA]</scope>
    <source>
        <strain evidence="3">Snail1</strain>
        <tissue evidence="3">Muscle</tissue>
    </source>
</reference>
<gene>
    <name evidence="3" type="ORF">V1264_000857</name>
</gene>
<evidence type="ECO:0000313" key="4">
    <source>
        <dbReference type="Proteomes" id="UP001374579"/>
    </source>
</evidence>
<dbReference type="PANTHER" id="PTHR10706">
    <property type="entry name" value="F-BOX FAMILY PROTEIN"/>
    <property type="match status" value="1"/>
</dbReference>
<keyword evidence="4" id="KW-1185">Reference proteome</keyword>
<evidence type="ECO:0000256" key="2">
    <source>
        <dbReference type="ARBA" id="ARBA00022786"/>
    </source>
</evidence>
<dbReference type="Proteomes" id="UP001374579">
    <property type="component" value="Unassembled WGS sequence"/>
</dbReference>
<sequence length="305" mass="34620">MNHLHCLDLQQEKGELVARCLNFPKTEDVRDPLHWSRPVFRVTLKDGEGQVICRKECTPSAAHLKRNENEKLEYKCDQCQAAVLTSSEEEVFSMWVNEARPDLDMSRPDLIFKGFSVAKLTKLWSNCVLDEIPPAVQSPISPIRLGLYKGTYGSHGIEIIKVSLSENGYELLGDKILGDPNVPAGKISLYVDLRKPITLNDEREMHEFDFVNSLDPDTLPSPYCFPPNASQPFSLSDNIFMRDTQNLPRTCKARYGGRGQIAAHGYNNPDTCRAQFIVFSEDYFGFLWLDLTSFSVFRLAEDDFS</sequence>
<accession>A0AAN9GNJ1</accession>
<comment type="pathway">
    <text evidence="1">Protein modification; protein ubiquitination.</text>
</comment>
<dbReference type="EMBL" id="JBAMIC010000001">
    <property type="protein sequence ID" value="KAK7114874.1"/>
    <property type="molecule type" value="Genomic_DNA"/>
</dbReference>
<keyword evidence="2" id="KW-0833">Ubl conjugation pathway</keyword>
<dbReference type="Pfam" id="PF12014">
    <property type="entry name" value="Cyclin_D1_bind"/>
    <property type="match status" value="1"/>
</dbReference>
<dbReference type="InterPro" id="IPR045048">
    <property type="entry name" value="FBXO31/39"/>
</dbReference>
<comment type="caution">
    <text evidence="3">The sequence shown here is derived from an EMBL/GenBank/DDBJ whole genome shotgun (WGS) entry which is preliminary data.</text>
</comment>
<dbReference type="PANTHER" id="PTHR10706:SF130">
    <property type="entry name" value="F-BOX ONLY PROTEIN 31"/>
    <property type="match status" value="1"/>
</dbReference>
<organism evidence="3 4">
    <name type="scientific">Littorina saxatilis</name>
    <dbReference type="NCBI Taxonomy" id="31220"/>
    <lineage>
        <taxon>Eukaryota</taxon>
        <taxon>Metazoa</taxon>
        <taxon>Spiralia</taxon>
        <taxon>Lophotrochozoa</taxon>
        <taxon>Mollusca</taxon>
        <taxon>Gastropoda</taxon>
        <taxon>Caenogastropoda</taxon>
        <taxon>Littorinimorpha</taxon>
        <taxon>Littorinoidea</taxon>
        <taxon>Littorinidae</taxon>
        <taxon>Littorina</taxon>
    </lineage>
</organism>